<dbReference type="InterPro" id="IPR011662">
    <property type="entry name" value="Secretin/TonB_short_N"/>
</dbReference>
<dbReference type="OrthoDB" id="9775455at2"/>
<evidence type="ECO:0000313" key="10">
    <source>
        <dbReference type="Proteomes" id="UP000295509"/>
    </source>
</evidence>
<dbReference type="Proteomes" id="UP000295509">
    <property type="component" value="Unassembled WGS sequence"/>
</dbReference>
<dbReference type="GO" id="GO:0015627">
    <property type="term" value="C:type II protein secretion system complex"/>
    <property type="evidence" value="ECO:0007669"/>
    <property type="project" value="TreeGrafter"/>
</dbReference>
<feature type="domain" description="Secretin/TonB short N-terminal" evidence="8">
    <location>
        <begin position="208"/>
        <end position="259"/>
    </location>
</feature>
<dbReference type="RefSeq" id="WP_134197269.1">
    <property type="nucleotide sequence ID" value="NZ_JBHLUW010000004.1"/>
</dbReference>
<keyword evidence="4" id="KW-0998">Cell outer membrane</keyword>
<proteinExistence type="inferred from homology"/>
<evidence type="ECO:0000313" key="9">
    <source>
        <dbReference type="EMBL" id="TDY37169.1"/>
    </source>
</evidence>
<dbReference type="InterPro" id="IPR001775">
    <property type="entry name" value="GspD/PilQ"/>
</dbReference>
<evidence type="ECO:0000256" key="4">
    <source>
        <dbReference type="ARBA" id="ARBA00023237"/>
    </source>
</evidence>
<comment type="subcellular location">
    <subcellularLocation>
        <location evidence="1">Membrane</location>
    </subcellularLocation>
</comment>
<dbReference type="SMART" id="SM00965">
    <property type="entry name" value="STN"/>
    <property type="match status" value="1"/>
</dbReference>
<dbReference type="GO" id="GO:0009306">
    <property type="term" value="P:protein secretion"/>
    <property type="evidence" value="ECO:0007669"/>
    <property type="project" value="InterPro"/>
</dbReference>
<organism evidence="9 10">
    <name type="scientific">Paraburkholderia rhizosphaerae</name>
    <dbReference type="NCBI Taxonomy" id="480658"/>
    <lineage>
        <taxon>Bacteria</taxon>
        <taxon>Pseudomonadati</taxon>
        <taxon>Pseudomonadota</taxon>
        <taxon>Betaproteobacteria</taxon>
        <taxon>Burkholderiales</taxon>
        <taxon>Burkholderiaceae</taxon>
        <taxon>Paraburkholderia</taxon>
    </lineage>
</organism>
<dbReference type="EMBL" id="SORE01000042">
    <property type="protein sequence ID" value="TDY37169.1"/>
    <property type="molecule type" value="Genomic_DNA"/>
</dbReference>
<dbReference type="SUPFAM" id="SSF48452">
    <property type="entry name" value="TPR-like"/>
    <property type="match status" value="1"/>
</dbReference>
<keyword evidence="3" id="KW-0472">Membrane</keyword>
<dbReference type="Gene3D" id="3.30.1370.120">
    <property type="match status" value="1"/>
</dbReference>
<evidence type="ECO:0000259" key="8">
    <source>
        <dbReference type="SMART" id="SM00965"/>
    </source>
</evidence>
<dbReference type="PRINTS" id="PR01032">
    <property type="entry name" value="PHAGEIV"/>
</dbReference>
<feature type="repeat" description="TPR" evidence="5">
    <location>
        <begin position="72"/>
        <end position="105"/>
    </location>
</feature>
<keyword evidence="5" id="KW-0802">TPR repeat</keyword>
<evidence type="ECO:0000256" key="5">
    <source>
        <dbReference type="PROSITE-ProRule" id="PRU00339"/>
    </source>
</evidence>
<dbReference type="SMART" id="SM00028">
    <property type="entry name" value="TPR"/>
    <property type="match status" value="1"/>
</dbReference>
<dbReference type="AlphaFoldDB" id="A0A4R8L5A8"/>
<dbReference type="Pfam" id="PF00263">
    <property type="entry name" value="Secretin"/>
    <property type="match status" value="1"/>
</dbReference>
<dbReference type="PROSITE" id="PS51257">
    <property type="entry name" value="PROKAR_LIPOPROTEIN"/>
    <property type="match status" value="1"/>
</dbReference>
<keyword evidence="10" id="KW-1185">Reference proteome</keyword>
<comment type="similarity">
    <text evidence="6">Belongs to the bacterial secretin family.</text>
</comment>
<dbReference type="GO" id="GO:0019867">
    <property type="term" value="C:outer membrane"/>
    <property type="evidence" value="ECO:0007669"/>
    <property type="project" value="InterPro"/>
</dbReference>
<evidence type="ECO:0000256" key="2">
    <source>
        <dbReference type="ARBA" id="ARBA00022448"/>
    </source>
</evidence>
<reference evidence="9 10" key="1">
    <citation type="submission" date="2019-03" db="EMBL/GenBank/DDBJ databases">
        <title>Genomic Encyclopedia of Type Strains, Phase III (KMG-III): the genomes of soil and plant-associated and newly described type strains.</title>
        <authorList>
            <person name="Whitman W."/>
        </authorList>
    </citation>
    <scope>NUCLEOTIDE SEQUENCE [LARGE SCALE GENOMIC DNA]</scope>
    <source>
        <strain evidence="9 10">LMG 29544</strain>
    </source>
</reference>
<keyword evidence="2" id="KW-0813">Transport</keyword>
<dbReference type="InterPro" id="IPR038591">
    <property type="entry name" value="NolW-like_sf"/>
</dbReference>
<sequence length="771" mass="83474">MSIYRRHFVRIASTSVVLIAISGCAGYSQWRDGTNLISEGKVSEGLTRLQQAAQANPEQYRMKYIAERDREVRSIMRQAASFRYAGRTDEALDAYRQVLQLDSHNVEASRGIELIERETREKIELSDARAAYAKGDAATARQLLNAILAESPGQVDARRLLRQLDSHHTRNALLLPALNAALQKPVTLELKDVDIRSALSILTQTSGIGFVLDKDVSADLRATLYARDTTIADALNLILQTSQLDRKVLNDTTLLIYPATEEKRKRYEDLIVRSYYLNSGDPRKLQDMLRTLVAPKSMYVDERLKMLVVRDTEPVQDAIVRLLDLYDIASPEVILEVEVLEVNSNDLVNVGIQFPTSVSASLVGPAGVPASLTIDQLRNLNRNSFPLTFPDPIAVLNLRQISGSTRTLANPRIRVLSHEKASVLIGDKVPVITSTVNQTSSAITESINYLDVGLKLEVEPEIHVDNDVTMRVALEVSNIVKEVRSSSTGLLAYQIGTRNANTVLRLHEGETQALAGLIKSESQTSGSHIPGIGKIPVLGRLFSNDSDSSTRSEIVLLITPHLTRSLAMPDAYAQAFPSGTAEQISTQPLRLTPAAQYSDTGSVGSGAAAIDRAYARPASVNDISPIPSSPPRGAVASPATSQDGLDVVQFGLNAPSQVARNSVFVVDLLATGRGFQRAELDLVLDQPGLRLLKVEPHSGVLIDAKPQGNGLHIAIGKVTQSDGPLAAISLETDPPSNGPVNLSLQNLHVENASNAPLSAAVALPRPIIVSP</sequence>
<dbReference type="PRINTS" id="PR00811">
    <property type="entry name" value="BCTERIALGSPD"/>
</dbReference>
<dbReference type="InterPro" id="IPR011990">
    <property type="entry name" value="TPR-like_helical_dom_sf"/>
</dbReference>
<feature type="region of interest" description="Disordered" evidence="7">
    <location>
        <begin position="621"/>
        <end position="640"/>
    </location>
</feature>
<dbReference type="InterPro" id="IPR050810">
    <property type="entry name" value="Bact_Secretion_Sys_Channel"/>
</dbReference>
<accession>A0A4R8L5A8</accession>
<dbReference type="PROSITE" id="PS50005">
    <property type="entry name" value="TPR"/>
    <property type="match status" value="1"/>
</dbReference>
<dbReference type="InterPro" id="IPR004846">
    <property type="entry name" value="T2SS/T3SS_dom"/>
</dbReference>
<protein>
    <submittedName>
        <fullName evidence="9">Type II secretion system protein D (GspD)</fullName>
    </submittedName>
</protein>
<evidence type="ECO:0000256" key="7">
    <source>
        <dbReference type="SAM" id="MobiDB-lite"/>
    </source>
</evidence>
<dbReference type="Gene3D" id="1.25.40.10">
    <property type="entry name" value="Tetratricopeptide repeat domain"/>
    <property type="match status" value="1"/>
</dbReference>
<name>A0A4R8L5A8_9BURK</name>
<evidence type="ECO:0000256" key="3">
    <source>
        <dbReference type="ARBA" id="ARBA00023136"/>
    </source>
</evidence>
<evidence type="ECO:0000256" key="1">
    <source>
        <dbReference type="ARBA" id="ARBA00004370"/>
    </source>
</evidence>
<dbReference type="PANTHER" id="PTHR30332:SF17">
    <property type="entry name" value="TYPE IV PILIATION SYSTEM PROTEIN DR_0774-RELATED"/>
    <property type="match status" value="1"/>
</dbReference>
<comment type="caution">
    <text evidence="9">The sequence shown here is derived from an EMBL/GenBank/DDBJ whole genome shotgun (WGS) entry which is preliminary data.</text>
</comment>
<gene>
    <name evidence="9" type="ORF">BX592_1429</name>
</gene>
<evidence type="ECO:0000256" key="6">
    <source>
        <dbReference type="RuleBase" id="RU004003"/>
    </source>
</evidence>
<dbReference type="PANTHER" id="PTHR30332">
    <property type="entry name" value="PROBABLE GENERAL SECRETION PATHWAY PROTEIN D"/>
    <property type="match status" value="1"/>
</dbReference>
<dbReference type="InterPro" id="IPR019734">
    <property type="entry name" value="TPR_rpt"/>
</dbReference>